<evidence type="ECO:0000313" key="8">
    <source>
        <dbReference type="Proteomes" id="UP000719412"/>
    </source>
</evidence>
<keyword evidence="8" id="KW-1185">Reference proteome</keyword>
<dbReference type="PANTHER" id="PTHR24096:SF149">
    <property type="entry name" value="AMP-BINDING DOMAIN-CONTAINING PROTEIN-RELATED"/>
    <property type="match status" value="1"/>
</dbReference>
<sequence length="561" mass="63597">MVMLKGKLDNIIMSDDYVITTGDLKIEATESLGVTMFKHMKKHKDNVAQIDAQTGEKDTYNDLLRRSVRTALHMADKNITRDHIVTLCTHNHMNCVVPYIATQFLGARIASIDPSFSPQEMTHLLKQVQPKILFVIPQSAATIEKILQDISLDSEIVVFGTSTKHTEFSHFVRPHEKEEEFQPVEVENLKDTAAVYFSSGTTGLPKGICINHYSFVNQLVNAMHTENPDYDYMMQQAQRVSFPLTTLGYTSLYWISAGAMLLTSIFSGYCRLVCPNFDAKEVWNLIHKYKPVLLTLTAIQAMEMLDEGRPRDVDVKSILSVIVIGSGIPTEYALKLKEQLPDADLSRGYGQTEVCGPLALFRANDRLHRPLMQKPEKIDSVGLPVAGVSYKVVDIDTEKNLGPHQRGELRIKSKFIMNGYFNADSSESFDEDGWLKTGDIVYYDEDYCFYVVDRIKEAFKYQGWFIAPLVLENELLKHPAVKLAVVIGVPKDDGYHPMGLVVVREGFDVSEEEIEKFVEERVPERQRLRAGVKFIKSVPMTVTGKVKRREIRQMVLQGRCE</sequence>
<protein>
    <recommendedName>
        <fullName evidence="9">Luciferase</fullName>
    </recommendedName>
</protein>
<dbReference type="Proteomes" id="UP000719412">
    <property type="component" value="Unassembled WGS sequence"/>
</dbReference>
<evidence type="ECO:0000259" key="5">
    <source>
        <dbReference type="Pfam" id="PF00501"/>
    </source>
</evidence>
<feature type="domain" description="AMP-dependent synthetase/ligase" evidence="5">
    <location>
        <begin position="38"/>
        <end position="421"/>
    </location>
</feature>
<reference evidence="7" key="2">
    <citation type="submission" date="2021-08" db="EMBL/GenBank/DDBJ databases">
        <authorList>
            <person name="Eriksson T."/>
        </authorList>
    </citation>
    <scope>NUCLEOTIDE SEQUENCE</scope>
    <source>
        <strain evidence="7">Stoneville</strain>
        <tissue evidence="7">Whole head</tissue>
    </source>
</reference>
<comment type="similarity">
    <text evidence="2">Belongs to the ATP-dependent AMP-binding enzyme family.</text>
</comment>
<dbReference type="GO" id="GO:0005777">
    <property type="term" value="C:peroxisome"/>
    <property type="evidence" value="ECO:0007669"/>
    <property type="project" value="UniProtKB-SubCell"/>
</dbReference>
<dbReference type="InterPro" id="IPR042099">
    <property type="entry name" value="ANL_N_sf"/>
</dbReference>
<dbReference type="GO" id="GO:0016405">
    <property type="term" value="F:CoA-ligase activity"/>
    <property type="evidence" value="ECO:0007669"/>
    <property type="project" value="TreeGrafter"/>
</dbReference>
<keyword evidence="4" id="KW-0576">Peroxisome</keyword>
<dbReference type="Pfam" id="PF00501">
    <property type="entry name" value="AMP-binding"/>
    <property type="match status" value="1"/>
</dbReference>
<dbReference type="PANTHER" id="PTHR24096">
    <property type="entry name" value="LONG-CHAIN-FATTY-ACID--COA LIGASE"/>
    <property type="match status" value="1"/>
</dbReference>
<reference evidence="7" key="1">
    <citation type="journal article" date="2020" name="J Insects Food Feed">
        <title>The yellow mealworm (Tenebrio molitor) genome: a resource for the emerging insects as food and feed industry.</title>
        <authorList>
            <person name="Eriksson T."/>
            <person name="Andere A."/>
            <person name="Kelstrup H."/>
            <person name="Emery V."/>
            <person name="Picard C."/>
        </authorList>
    </citation>
    <scope>NUCLEOTIDE SEQUENCE</scope>
    <source>
        <strain evidence="7">Stoneville</strain>
        <tissue evidence="7">Whole head</tissue>
    </source>
</reference>
<evidence type="ECO:0000259" key="6">
    <source>
        <dbReference type="Pfam" id="PF13193"/>
    </source>
</evidence>
<dbReference type="AlphaFoldDB" id="A0A8J6HX73"/>
<organism evidence="7 8">
    <name type="scientific">Tenebrio molitor</name>
    <name type="common">Yellow mealworm beetle</name>
    <dbReference type="NCBI Taxonomy" id="7067"/>
    <lineage>
        <taxon>Eukaryota</taxon>
        <taxon>Metazoa</taxon>
        <taxon>Ecdysozoa</taxon>
        <taxon>Arthropoda</taxon>
        <taxon>Hexapoda</taxon>
        <taxon>Insecta</taxon>
        <taxon>Pterygota</taxon>
        <taxon>Neoptera</taxon>
        <taxon>Endopterygota</taxon>
        <taxon>Coleoptera</taxon>
        <taxon>Polyphaga</taxon>
        <taxon>Cucujiformia</taxon>
        <taxon>Tenebrionidae</taxon>
        <taxon>Tenebrio</taxon>
    </lineage>
</organism>
<keyword evidence="3" id="KW-0436">Ligase</keyword>
<dbReference type="InterPro" id="IPR025110">
    <property type="entry name" value="AMP-bd_C"/>
</dbReference>
<evidence type="ECO:0008006" key="9">
    <source>
        <dbReference type="Google" id="ProtNLM"/>
    </source>
</evidence>
<comment type="subcellular location">
    <subcellularLocation>
        <location evidence="1">Peroxisome</location>
    </subcellularLocation>
</comment>
<accession>A0A8J6HX73</accession>
<dbReference type="InterPro" id="IPR000873">
    <property type="entry name" value="AMP-dep_synth/lig_dom"/>
</dbReference>
<evidence type="ECO:0000256" key="1">
    <source>
        <dbReference type="ARBA" id="ARBA00004275"/>
    </source>
</evidence>
<comment type="caution">
    <text evidence="7">The sequence shown here is derived from an EMBL/GenBank/DDBJ whole genome shotgun (WGS) entry which is preliminary data.</text>
</comment>
<proteinExistence type="inferred from homology"/>
<dbReference type="PROSITE" id="PS00455">
    <property type="entry name" value="AMP_BINDING"/>
    <property type="match status" value="1"/>
</dbReference>
<name>A0A8J6HX73_TENMO</name>
<dbReference type="Gene3D" id="3.40.50.12780">
    <property type="entry name" value="N-terminal domain of ligase-like"/>
    <property type="match status" value="1"/>
</dbReference>
<dbReference type="InterPro" id="IPR045851">
    <property type="entry name" value="AMP-bd_C_sf"/>
</dbReference>
<feature type="domain" description="AMP-binding enzyme C-terminal" evidence="6">
    <location>
        <begin position="471"/>
        <end position="545"/>
    </location>
</feature>
<dbReference type="EMBL" id="JABDTM020003719">
    <property type="protein sequence ID" value="KAH0822197.1"/>
    <property type="molecule type" value="Genomic_DNA"/>
</dbReference>
<dbReference type="Gene3D" id="3.30.300.30">
    <property type="match status" value="1"/>
</dbReference>
<dbReference type="InterPro" id="IPR020845">
    <property type="entry name" value="AMP-binding_CS"/>
</dbReference>
<evidence type="ECO:0000256" key="2">
    <source>
        <dbReference type="ARBA" id="ARBA00006432"/>
    </source>
</evidence>
<evidence type="ECO:0000256" key="4">
    <source>
        <dbReference type="ARBA" id="ARBA00023140"/>
    </source>
</evidence>
<gene>
    <name evidence="7" type="ORF">GEV33_000594</name>
</gene>
<evidence type="ECO:0000313" key="7">
    <source>
        <dbReference type="EMBL" id="KAH0822197.1"/>
    </source>
</evidence>
<dbReference type="Pfam" id="PF13193">
    <property type="entry name" value="AMP-binding_C"/>
    <property type="match status" value="1"/>
</dbReference>
<dbReference type="SUPFAM" id="SSF56801">
    <property type="entry name" value="Acetyl-CoA synthetase-like"/>
    <property type="match status" value="1"/>
</dbReference>
<evidence type="ECO:0000256" key="3">
    <source>
        <dbReference type="ARBA" id="ARBA00022598"/>
    </source>
</evidence>